<keyword evidence="3" id="KW-0813">Transport</keyword>
<dbReference type="Pfam" id="PF01292">
    <property type="entry name" value="Ni_hydr_CYTB"/>
    <property type="match status" value="1"/>
</dbReference>
<comment type="similarity">
    <text evidence="12">Belongs to the cytochrome b561 family.</text>
</comment>
<dbReference type="GO" id="GO:0020037">
    <property type="term" value="F:heme binding"/>
    <property type="evidence" value="ECO:0007669"/>
    <property type="project" value="TreeGrafter"/>
</dbReference>
<dbReference type="RefSeq" id="WP_160794141.1">
    <property type="nucleotide sequence ID" value="NZ_WRPA01000003.1"/>
</dbReference>
<evidence type="ECO:0000256" key="1">
    <source>
        <dbReference type="ARBA" id="ARBA00001970"/>
    </source>
</evidence>
<name>A0A6L7HUV2_9GAMM</name>
<evidence type="ECO:0000256" key="3">
    <source>
        <dbReference type="ARBA" id="ARBA00022448"/>
    </source>
</evidence>
<keyword evidence="5" id="KW-0349">Heme</keyword>
<evidence type="ECO:0000259" key="14">
    <source>
        <dbReference type="Pfam" id="PF01292"/>
    </source>
</evidence>
<evidence type="ECO:0000256" key="4">
    <source>
        <dbReference type="ARBA" id="ARBA00022475"/>
    </source>
</evidence>
<evidence type="ECO:0000256" key="9">
    <source>
        <dbReference type="ARBA" id="ARBA00022989"/>
    </source>
</evidence>
<comment type="caution">
    <text evidence="15">The sequence shown here is derived from an EMBL/GenBank/DDBJ whole genome shotgun (WGS) entry which is preliminary data.</text>
</comment>
<evidence type="ECO:0000256" key="13">
    <source>
        <dbReference type="SAM" id="Phobius"/>
    </source>
</evidence>
<protein>
    <submittedName>
        <fullName evidence="15">Cytochrome b</fullName>
    </submittedName>
</protein>
<comment type="subcellular location">
    <subcellularLocation>
        <location evidence="2">Cell membrane</location>
        <topology evidence="2">Multi-pass membrane protein</topology>
    </subcellularLocation>
</comment>
<gene>
    <name evidence="15" type="ORF">GNT65_05400</name>
</gene>
<evidence type="ECO:0000313" key="16">
    <source>
        <dbReference type="Proteomes" id="UP000474778"/>
    </source>
</evidence>
<keyword evidence="16" id="KW-1185">Reference proteome</keyword>
<keyword evidence="7" id="KW-0479">Metal-binding</keyword>
<evidence type="ECO:0000256" key="12">
    <source>
        <dbReference type="ARBA" id="ARBA00037975"/>
    </source>
</evidence>
<dbReference type="SUPFAM" id="SSF81342">
    <property type="entry name" value="Transmembrane di-heme cytochromes"/>
    <property type="match status" value="1"/>
</dbReference>
<evidence type="ECO:0000256" key="6">
    <source>
        <dbReference type="ARBA" id="ARBA00022692"/>
    </source>
</evidence>
<proteinExistence type="inferred from homology"/>
<keyword evidence="9 13" id="KW-1133">Transmembrane helix</keyword>
<reference evidence="15 16" key="1">
    <citation type="submission" date="2019-12" db="EMBL/GenBank/DDBJ databases">
        <title>Shewanella insulae sp. nov., isolated from a tidal flat.</title>
        <authorList>
            <person name="Yoon J.-H."/>
        </authorList>
    </citation>
    <scope>NUCLEOTIDE SEQUENCE [LARGE SCALE GENOMIC DNA]</scope>
    <source>
        <strain evidence="15 16">JBTF-M18</strain>
    </source>
</reference>
<dbReference type="PANTHER" id="PTHR30529:SF1">
    <property type="entry name" value="CYTOCHROME B561 HOMOLOG 2"/>
    <property type="match status" value="1"/>
</dbReference>
<evidence type="ECO:0000256" key="11">
    <source>
        <dbReference type="ARBA" id="ARBA00023136"/>
    </source>
</evidence>
<dbReference type="Proteomes" id="UP000474778">
    <property type="component" value="Unassembled WGS sequence"/>
</dbReference>
<dbReference type="InterPro" id="IPR052168">
    <property type="entry name" value="Cytochrome_b561_oxidase"/>
</dbReference>
<evidence type="ECO:0000256" key="2">
    <source>
        <dbReference type="ARBA" id="ARBA00004651"/>
    </source>
</evidence>
<dbReference type="AlphaFoldDB" id="A0A6L7HUV2"/>
<keyword evidence="8" id="KW-0249">Electron transport</keyword>
<dbReference type="GO" id="GO:0009055">
    <property type="term" value="F:electron transfer activity"/>
    <property type="evidence" value="ECO:0007669"/>
    <property type="project" value="InterPro"/>
</dbReference>
<evidence type="ECO:0000313" key="15">
    <source>
        <dbReference type="EMBL" id="MXR68109.1"/>
    </source>
</evidence>
<dbReference type="InterPro" id="IPR016174">
    <property type="entry name" value="Di-haem_cyt_TM"/>
</dbReference>
<feature type="transmembrane region" description="Helical" evidence="13">
    <location>
        <begin position="91"/>
        <end position="111"/>
    </location>
</feature>
<evidence type="ECO:0000256" key="5">
    <source>
        <dbReference type="ARBA" id="ARBA00022617"/>
    </source>
</evidence>
<dbReference type="Gene3D" id="1.20.950.20">
    <property type="entry name" value="Transmembrane di-heme cytochromes, Chain C"/>
    <property type="match status" value="1"/>
</dbReference>
<dbReference type="GO" id="GO:0005886">
    <property type="term" value="C:plasma membrane"/>
    <property type="evidence" value="ECO:0007669"/>
    <property type="project" value="UniProtKB-SubCell"/>
</dbReference>
<organism evidence="15 16">
    <name type="scientific">Shewanella insulae</name>
    <dbReference type="NCBI Taxonomy" id="2681496"/>
    <lineage>
        <taxon>Bacteria</taxon>
        <taxon>Pseudomonadati</taxon>
        <taxon>Pseudomonadota</taxon>
        <taxon>Gammaproteobacteria</taxon>
        <taxon>Alteromonadales</taxon>
        <taxon>Shewanellaceae</taxon>
        <taxon>Shewanella</taxon>
    </lineage>
</organism>
<dbReference type="EMBL" id="WRPA01000003">
    <property type="protein sequence ID" value="MXR68109.1"/>
    <property type="molecule type" value="Genomic_DNA"/>
</dbReference>
<evidence type="ECO:0000256" key="7">
    <source>
        <dbReference type="ARBA" id="ARBA00022723"/>
    </source>
</evidence>
<comment type="cofactor">
    <cofactor evidence="1">
        <name>heme b</name>
        <dbReference type="ChEBI" id="CHEBI:60344"/>
    </cofactor>
</comment>
<feature type="transmembrane region" description="Helical" evidence="13">
    <location>
        <begin position="54"/>
        <end position="71"/>
    </location>
</feature>
<keyword evidence="4" id="KW-1003">Cell membrane</keyword>
<dbReference type="InterPro" id="IPR011577">
    <property type="entry name" value="Cyt_b561_bac/Ni-Hgenase"/>
</dbReference>
<feature type="domain" description="Cytochrome b561 bacterial/Ni-hydrogenase" evidence="14">
    <location>
        <begin position="8"/>
        <end position="178"/>
    </location>
</feature>
<dbReference type="GO" id="GO:0022904">
    <property type="term" value="P:respiratory electron transport chain"/>
    <property type="evidence" value="ECO:0007669"/>
    <property type="project" value="InterPro"/>
</dbReference>
<keyword evidence="11 13" id="KW-0472">Membrane</keyword>
<dbReference type="GO" id="GO:0046872">
    <property type="term" value="F:metal ion binding"/>
    <property type="evidence" value="ECO:0007669"/>
    <property type="project" value="UniProtKB-KW"/>
</dbReference>
<sequence length="184" mass="20691">MFKNTQSRYGLVSIGLHWLTAIAVLTLFALGVWMVELTYYSPWYKRAPDLHKSIGVLLMVLTLCRLLWRWLNPAPKALPGHQRWEKLAAGLVHRLLYLMLLGILISGYLISTADGRAIGVFSLIELPSLGLLFEGQADIAGKVHQYLAYGFIALVTLHALGALKHHFIDKDASLKRMLNIKETQ</sequence>
<evidence type="ECO:0000256" key="10">
    <source>
        <dbReference type="ARBA" id="ARBA00023004"/>
    </source>
</evidence>
<dbReference type="PANTHER" id="PTHR30529">
    <property type="entry name" value="CYTOCHROME B561"/>
    <property type="match status" value="1"/>
</dbReference>
<keyword evidence="6 13" id="KW-0812">Transmembrane</keyword>
<keyword evidence="10" id="KW-0408">Iron</keyword>
<feature type="transmembrane region" description="Helical" evidence="13">
    <location>
        <begin position="146"/>
        <end position="168"/>
    </location>
</feature>
<feature type="transmembrane region" description="Helical" evidence="13">
    <location>
        <begin position="12"/>
        <end position="34"/>
    </location>
</feature>
<accession>A0A6L7HUV2</accession>
<evidence type="ECO:0000256" key="8">
    <source>
        <dbReference type="ARBA" id="ARBA00022982"/>
    </source>
</evidence>